<evidence type="ECO:0000259" key="1">
    <source>
        <dbReference type="Pfam" id="PF13156"/>
    </source>
</evidence>
<reference evidence="2" key="1">
    <citation type="journal article" date="2020" name="Nature">
        <title>Giant virus diversity and host interactions through global metagenomics.</title>
        <authorList>
            <person name="Schulz F."/>
            <person name="Roux S."/>
            <person name="Paez-Espino D."/>
            <person name="Jungbluth S."/>
            <person name="Walsh D.A."/>
            <person name="Denef V.J."/>
            <person name="McMahon K.D."/>
            <person name="Konstantinidis K.T."/>
            <person name="Eloe-Fadrosh E.A."/>
            <person name="Kyrpides N.C."/>
            <person name="Woyke T."/>
        </authorList>
    </citation>
    <scope>NUCLEOTIDE SEQUENCE</scope>
    <source>
        <strain evidence="2">GVMAG-M-3300009068-25</strain>
    </source>
</reference>
<dbReference type="InterPro" id="IPR011335">
    <property type="entry name" value="Restrct_endonuc-II-like"/>
</dbReference>
<dbReference type="EMBL" id="MN738890">
    <property type="protein sequence ID" value="QHT30076.1"/>
    <property type="molecule type" value="Genomic_DNA"/>
</dbReference>
<name>A0A6C0ELN4_9ZZZZ</name>
<dbReference type="SUPFAM" id="SSF52980">
    <property type="entry name" value="Restriction endonuclease-like"/>
    <property type="match status" value="1"/>
</dbReference>
<dbReference type="InterPro" id="IPR039442">
    <property type="entry name" value="Mrr-like_dom"/>
</dbReference>
<sequence length="220" mass="25471">MDLHALFLRPRPDGTSLFDVFLTECQKWYDEPAHTFTEMRTRDNKKVRGDVFEEFCVQYLKHVRKLPNVWLLKDVPEELLTKLSLKRPDVGIDIVAEKDGKYYAVQCKYKKHVSHKKNVVTWKQLSTFYALVLRTGPWTQYIVMTNCDYCRHMGKKTSKDVSICLKTFQNITQEQWVQMCELEGQATGIQPVALTPDQLRAARLARFSPQSAVVDTGPAP</sequence>
<feature type="domain" description="Mrr-like" evidence="1">
    <location>
        <begin position="65"/>
        <end position="159"/>
    </location>
</feature>
<dbReference type="Pfam" id="PF13156">
    <property type="entry name" value="Mrr_cat_2"/>
    <property type="match status" value="1"/>
</dbReference>
<accession>A0A6C0ELN4</accession>
<protein>
    <recommendedName>
        <fullName evidence="1">Mrr-like domain-containing protein</fullName>
    </recommendedName>
</protein>
<evidence type="ECO:0000313" key="2">
    <source>
        <dbReference type="EMBL" id="QHT30076.1"/>
    </source>
</evidence>
<proteinExistence type="predicted"/>
<organism evidence="2">
    <name type="scientific">viral metagenome</name>
    <dbReference type="NCBI Taxonomy" id="1070528"/>
    <lineage>
        <taxon>unclassified sequences</taxon>
        <taxon>metagenomes</taxon>
        <taxon>organismal metagenomes</taxon>
    </lineage>
</organism>
<dbReference type="AlphaFoldDB" id="A0A6C0ELN4"/>